<dbReference type="NCBIfam" id="TIGR00177">
    <property type="entry name" value="molyb_syn"/>
    <property type="match status" value="1"/>
</dbReference>
<dbReference type="AlphaFoldDB" id="A0A0P0Z3P0"/>
<comment type="catalytic activity">
    <reaction evidence="10">
        <text>adenylyl-molybdopterin + molybdate = Mo-molybdopterin + AMP + H(+)</text>
        <dbReference type="Rhea" id="RHEA:35047"/>
        <dbReference type="ChEBI" id="CHEBI:15378"/>
        <dbReference type="ChEBI" id="CHEBI:36264"/>
        <dbReference type="ChEBI" id="CHEBI:62727"/>
        <dbReference type="ChEBI" id="CHEBI:71302"/>
        <dbReference type="ChEBI" id="CHEBI:456215"/>
        <dbReference type="EC" id="2.10.1.1"/>
    </reaction>
</comment>
<accession>A0A0P0Z3P0</accession>
<dbReference type="EMBL" id="LC066377">
    <property type="protein sequence ID" value="BAT28411.1"/>
    <property type="molecule type" value="Genomic_DNA"/>
</dbReference>
<evidence type="ECO:0000256" key="7">
    <source>
        <dbReference type="ARBA" id="ARBA00022723"/>
    </source>
</evidence>
<dbReference type="InterPro" id="IPR005111">
    <property type="entry name" value="MoeA_C_domain_IV"/>
</dbReference>
<dbReference type="SUPFAM" id="SSF63882">
    <property type="entry name" value="MoeA N-terminal region -like"/>
    <property type="match status" value="1"/>
</dbReference>
<dbReference type="OrthoDB" id="9804758at2"/>
<protein>
    <recommendedName>
        <fullName evidence="11">Molybdopterin molybdenumtransferase</fullName>
        <ecNumber evidence="11">2.10.1.1</ecNumber>
    </recommendedName>
</protein>
<dbReference type="Gene3D" id="3.40.980.10">
    <property type="entry name" value="MoaB/Mog-like domain"/>
    <property type="match status" value="1"/>
</dbReference>
<evidence type="ECO:0000256" key="3">
    <source>
        <dbReference type="ARBA" id="ARBA00005046"/>
    </source>
</evidence>
<comment type="cofactor">
    <cofactor evidence="1 11">
        <name>Mg(2+)</name>
        <dbReference type="ChEBI" id="CHEBI:18420"/>
    </cofactor>
</comment>
<dbReference type="NCBIfam" id="NF045515">
    <property type="entry name" value="Glp_gephyrin"/>
    <property type="match status" value="1"/>
</dbReference>
<evidence type="ECO:0000256" key="6">
    <source>
        <dbReference type="ARBA" id="ARBA00022679"/>
    </source>
</evidence>
<evidence type="ECO:0000256" key="11">
    <source>
        <dbReference type="RuleBase" id="RU365090"/>
    </source>
</evidence>
<dbReference type="PANTHER" id="PTHR10192:SF5">
    <property type="entry name" value="GEPHYRIN"/>
    <property type="match status" value="1"/>
</dbReference>
<dbReference type="CDD" id="cd00887">
    <property type="entry name" value="MoeA"/>
    <property type="match status" value="1"/>
</dbReference>
<dbReference type="InterPro" id="IPR036688">
    <property type="entry name" value="MoeA_C_domain_IV_sf"/>
</dbReference>
<comment type="similarity">
    <text evidence="4 11">Belongs to the MoeA family.</text>
</comment>
<dbReference type="Gene3D" id="3.90.105.10">
    <property type="entry name" value="Molybdopterin biosynthesis moea protein, domain 2"/>
    <property type="match status" value="1"/>
</dbReference>
<keyword evidence="5 11" id="KW-0500">Molybdenum</keyword>
<dbReference type="Pfam" id="PF03454">
    <property type="entry name" value="MoeA_C"/>
    <property type="match status" value="1"/>
</dbReference>
<dbReference type="FunFam" id="3.40.980.10:FF:000004">
    <property type="entry name" value="Molybdopterin molybdenumtransferase"/>
    <property type="match status" value="1"/>
</dbReference>
<evidence type="ECO:0000256" key="5">
    <source>
        <dbReference type="ARBA" id="ARBA00022505"/>
    </source>
</evidence>
<evidence type="ECO:0000256" key="2">
    <source>
        <dbReference type="ARBA" id="ARBA00002901"/>
    </source>
</evidence>
<dbReference type="GO" id="GO:0046872">
    <property type="term" value="F:metal ion binding"/>
    <property type="evidence" value="ECO:0007669"/>
    <property type="project" value="UniProtKB-UniRule"/>
</dbReference>
<dbReference type="InterPro" id="IPR005110">
    <property type="entry name" value="MoeA_linker/N"/>
</dbReference>
<evidence type="ECO:0000256" key="1">
    <source>
        <dbReference type="ARBA" id="ARBA00001946"/>
    </source>
</evidence>
<keyword evidence="9 11" id="KW-0501">Molybdenum cofactor biosynthesis</keyword>
<dbReference type="Pfam" id="PF03453">
    <property type="entry name" value="MoeA_N"/>
    <property type="match status" value="1"/>
</dbReference>
<keyword evidence="8 11" id="KW-0460">Magnesium</keyword>
<dbReference type="SUPFAM" id="SSF53218">
    <property type="entry name" value="Molybdenum cofactor biosynthesis proteins"/>
    <property type="match status" value="1"/>
</dbReference>
<dbReference type="Pfam" id="PF00994">
    <property type="entry name" value="MoCF_biosynth"/>
    <property type="match status" value="1"/>
</dbReference>
<reference evidence="13" key="1">
    <citation type="journal article" date="2015" name="Proc. Natl. Acad. Sci. U.S.A.">
        <title>Bacterial clade with the ribosomal RNA operon on a small plasmid rather than the chromosome.</title>
        <authorList>
            <person name="Anda M."/>
            <person name="Ohtsubo Y."/>
            <person name="Okubo T."/>
            <person name="Sugawara M."/>
            <person name="Nagata Y."/>
            <person name="Tsuda M."/>
            <person name="Minamisawa K."/>
            <person name="Mitsui H."/>
        </authorList>
    </citation>
    <scope>NUCLEOTIDE SEQUENCE</scope>
    <source>
        <strain evidence="13">JCM 14755</strain>
    </source>
</reference>
<dbReference type="Gene3D" id="2.170.190.11">
    <property type="entry name" value="Molybdopterin biosynthesis moea protein, domain 3"/>
    <property type="match status" value="1"/>
</dbReference>
<dbReference type="UniPathway" id="UPA00344"/>
<comment type="pathway">
    <text evidence="3 11">Cofactor biosynthesis; molybdopterin biosynthesis.</text>
</comment>
<dbReference type="InterPro" id="IPR036135">
    <property type="entry name" value="MoeA_linker/N_sf"/>
</dbReference>
<organism evidence="13">
    <name type="scientific">Aureimonas frigidaquae</name>
    <dbReference type="NCBI Taxonomy" id="424757"/>
    <lineage>
        <taxon>Bacteria</taxon>
        <taxon>Pseudomonadati</taxon>
        <taxon>Pseudomonadota</taxon>
        <taxon>Alphaproteobacteria</taxon>
        <taxon>Hyphomicrobiales</taxon>
        <taxon>Aurantimonadaceae</taxon>
        <taxon>Aureimonas</taxon>
    </lineage>
</organism>
<dbReference type="EC" id="2.10.1.1" evidence="11"/>
<proteinExistence type="inferred from homology"/>
<evidence type="ECO:0000256" key="8">
    <source>
        <dbReference type="ARBA" id="ARBA00022842"/>
    </source>
</evidence>
<sequence length="401" mass="41503">MSLLPFEAAQALLLEAVGTLARSQTLALTQAFGRVLSRSVEALRTHPPFDASAMDGYALRHEDASVGAILEVIGQSAAGAAFDGIVRRGQAVRIFTGAPLPQGADTVLIQEDATHVDGRQVRVDAMPGPRRHIRSKGTDFRAGDTLLAAGEELTAGALALAASGGHPMVDVVDKPRVAVLATGDELVLPGADVGPSQIIASNHFGLMALIEANGGDPVDLGIAPDDLDAIAGRVRQAIADGADIVVTIGGASVGDRDLVAPALQALGIRLDFWKVAMRPGKPLMAGRLDDRHIIGLPGNPASTMVAATLFLRPLIRRLAGLPDGTQMRSGRLGADVAAGGERAEFMRATCRQDATGAVITALPRQDSSLLSIYAAADVLLFRPVQAAAAQAGEACLYIPLD</sequence>
<keyword evidence="7 11" id="KW-0479">Metal-binding</keyword>
<dbReference type="PANTHER" id="PTHR10192">
    <property type="entry name" value="MOLYBDOPTERIN BIOSYNTHESIS PROTEIN"/>
    <property type="match status" value="1"/>
</dbReference>
<comment type="function">
    <text evidence="2 11">Catalyzes the insertion of molybdate into adenylated molybdopterin with the concomitant release of AMP.</text>
</comment>
<dbReference type="GO" id="GO:0006777">
    <property type="term" value="P:Mo-molybdopterin cofactor biosynthetic process"/>
    <property type="evidence" value="ECO:0007669"/>
    <property type="project" value="UniProtKB-UniRule"/>
</dbReference>
<dbReference type="RefSeq" id="WP_062226139.1">
    <property type="nucleotide sequence ID" value="NZ_BBWR01000002.1"/>
</dbReference>
<dbReference type="Gene3D" id="2.40.340.10">
    <property type="entry name" value="MoeA, C-terminal, domain IV"/>
    <property type="match status" value="1"/>
</dbReference>
<evidence type="ECO:0000259" key="12">
    <source>
        <dbReference type="SMART" id="SM00852"/>
    </source>
</evidence>
<keyword evidence="6 11" id="KW-0808">Transferase</keyword>
<evidence type="ECO:0000313" key="13">
    <source>
        <dbReference type="EMBL" id="BAT28411.1"/>
    </source>
</evidence>
<dbReference type="GO" id="GO:0061599">
    <property type="term" value="F:molybdopterin molybdotransferase activity"/>
    <property type="evidence" value="ECO:0007669"/>
    <property type="project" value="UniProtKB-UniRule"/>
</dbReference>
<dbReference type="InterPro" id="IPR001453">
    <property type="entry name" value="MoaB/Mog_dom"/>
</dbReference>
<dbReference type="SMART" id="SM00852">
    <property type="entry name" value="MoCF_biosynth"/>
    <property type="match status" value="1"/>
</dbReference>
<evidence type="ECO:0000256" key="9">
    <source>
        <dbReference type="ARBA" id="ARBA00023150"/>
    </source>
</evidence>
<evidence type="ECO:0000256" key="4">
    <source>
        <dbReference type="ARBA" id="ARBA00010763"/>
    </source>
</evidence>
<feature type="domain" description="MoaB/Mog" evidence="12">
    <location>
        <begin position="178"/>
        <end position="317"/>
    </location>
</feature>
<dbReference type="SUPFAM" id="SSF63867">
    <property type="entry name" value="MoeA C-terminal domain-like"/>
    <property type="match status" value="1"/>
</dbReference>
<name>A0A0P0Z3P0_9HYPH</name>
<dbReference type="InterPro" id="IPR036425">
    <property type="entry name" value="MoaB/Mog-like_dom_sf"/>
</dbReference>
<dbReference type="InterPro" id="IPR038987">
    <property type="entry name" value="MoeA-like"/>
</dbReference>
<evidence type="ECO:0000256" key="10">
    <source>
        <dbReference type="ARBA" id="ARBA00047317"/>
    </source>
</evidence>
<dbReference type="GO" id="GO:0005829">
    <property type="term" value="C:cytosol"/>
    <property type="evidence" value="ECO:0007669"/>
    <property type="project" value="TreeGrafter"/>
</dbReference>